<reference evidence="1" key="2">
    <citation type="submission" date="2025-09" db="UniProtKB">
        <authorList>
            <consortium name="EnsemblPlants"/>
        </authorList>
    </citation>
    <scope>IDENTIFICATION</scope>
</reference>
<reference evidence="1" key="1">
    <citation type="submission" date="2021-05" db="EMBL/GenBank/DDBJ databases">
        <authorList>
            <person name="Scholz U."/>
            <person name="Mascher M."/>
            <person name="Fiebig A."/>
        </authorList>
    </citation>
    <scope>NUCLEOTIDE SEQUENCE [LARGE SCALE GENOMIC DNA]</scope>
</reference>
<organism evidence="1 2">
    <name type="scientific">Avena sativa</name>
    <name type="common">Oat</name>
    <dbReference type="NCBI Taxonomy" id="4498"/>
    <lineage>
        <taxon>Eukaryota</taxon>
        <taxon>Viridiplantae</taxon>
        <taxon>Streptophyta</taxon>
        <taxon>Embryophyta</taxon>
        <taxon>Tracheophyta</taxon>
        <taxon>Spermatophyta</taxon>
        <taxon>Magnoliopsida</taxon>
        <taxon>Liliopsida</taxon>
        <taxon>Poales</taxon>
        <taxon>Poaceae</taxon>
        <taxon>BOP clade</taxon>
        <taxon>Pooideae</taxon>
        <taxon>Poodae</taxon>
        <taxon>Poeae</taxon>
        <taxon>Poeae Chloroplast Group 1 (Aveneae type)</taxon>
        <taxon>Aveninae</taxon>
        <taxon>Avena</taxon>
    </lineage>
</organism>
<keyword evidence="2" id="KW-1185">Reference proteome</keyword>
<sequence length="1390" mass="153200">MAAPPPPYAPAVAVDDEEDDGFDWEAAVREIDSACALASASTVAVSNPAPPPRQPSAYPPSAPVPSAAAPFFRGPSAVGARQSTLDRFVDSFTKRQAAKERPPPAPVVPVVAAVAPASGGGRFAVRYEEGCSRRVGEEEAKVEGACAVALDHEAVQTWIYPTNIEVRDYQKYILQKALFTNTLVALPTGLGKTFIAAVVMYNYFRWFPEGKIVFAAPSRPLVTQQIEACHNTVGIPQEWTIDMKGNLSPEKRSSFWKSKRVFFVTPQILENDIQSGICVMKQLVCLVIDEAHRASGNYAYCTAVRKLVASHVPLRILALTATPGSNHPDIQGVINNLCISELVHRDESDPDVQEYVNTRTVDLVKVPVGSDTSQVNEKLLEIIHPHIVQLRAAGVIDHRVAANWSSHQLHILKEKFNQAPPPNIPIEKKKEIRRSFAAASSLCRISKLLLSHGIKPAYQAIEANLNEGAWSMFSRNETFAKAKEMMWSFLNKGVSSPKVQKLVEVLIDHFQKSNPKDSRVIIFSHYRESVKEILGALGGSSTQIFRPAQFIGQSSAGDRLKGQTQKMQQAILQKFRSGEYNILVATSIGEEGLDIVEVDLVICFDANVSPLRMIQRMGRTGRKHDGRVVVLACEGQELQAYKKKQGSTRTMKNLLRKQDNFVFHDSPRMVPHIYKPELKCVKLSIEKYVRCLKKRKVDVSCASPILNKMSVEDGQLIARYFSARKEDIWKPSLVAFPSFQVSPCDIYKVPHSLRTTDMLIDAMQRLQDLSFSRTKCGTPLQEPADVAALKDQALEGDYYPSGQVTWSKSVCVPSSPVKKYPVHSFFCGDYVAVDVRGYVSITFVPALPRTSEFHKETRNVNRQYKVQNKTAPYKLTTDVSGPRTNGAYSSKLIFADNASNLDPHSPDYSEQYDPGRHVPFPATPSKSLPSPTEKWDTPCNAKLASPALSLQEDTELSPRLTHYIEEGIVPESPVLEVTHQKLETDRADDLCFVHKVGSSKAHTQGNGRGCHDELLSFGEKAQFPAQVTEVLGLPRDGVLDQTQAEAEEPSNVKICSPAARTPTENLLCDSLSDDCQVKSVAGDTSGSVLQAPKYRRLCKYGEKIKKVPSISLNGRYDGGQCYVANKSIPNQMGHARGNKGKAKRRLDIYIDEQAEVSEDADISADEDDDQSEDKYEDSFIDDQTTPSGQFTQTQSEQGGEHTGDIMAFYRRSLLTQSTVVLPSRYQDLSDNSVSRAGSASCSSGSLHNSIETPQGILQKHGTTGPSPLCPQQSSLERATSIKDHGQASVVNCESTTKPDSIKRKLSFQQAASIPIINLEPEPAPPSSHVATEVSNDIYWDDAFFENLDLDAIEAQATEQLRLQRAQSQKPAETKRASDVSFTPPSFDLGI</sequence>
<accession>A0ACD6A1N6</accession>
<evidence type="ECO:0000313" key="2">
    <source>
        <dbReference type="Proteomes" id="UP001732700"/>
    </source>
</evidence>
<protein>
    <submittedName>
        <fullName evidence="1">Uncharacterized protein</fullName>
    </submittedName>
</protein>
<dbReference type="EnsemblPlants" id="AVESA.00010b.r2.7CG0685960.1">
    <property type="protein sequence ID" value="AVESA.00010b.r2.7CG0685960.1.CDS"/>
    <property type="gene ID" value="AVESA.00010b.r2.7CG0685960"/>
</dbReference>
<dbReference type="Proteomes" id="UP001732700">
    <property type="component" value="Chromosome 7C"/>
</dbReference>
<proteinExistence type="predicted"/>
<name>A0ACD6A1N6_AVESA</name>
<evidence type="ECO:0000313" key="1">
    <source>
        <dbReference type="EnsemblPlants" id="AVESA.00010b.r2.7CG0685960.1.CDS"/>
    </source>
</evidence>